<keyword evidence="6 17" id="KW-0560">Oxidoreductase</keyword>
<dbReference type="PANTHER" id="PTHR47470">
    <property type="entry name" value="CHOLESTEROL OXIDASE"/>
    <property type="match status" value="1"/>
</dbReference>
<keyword evidence="9" id="KW-0753">Steroid metabolism</keyword>
<dbReference type="KEGG" id="abac:LuPra_02327"/>
<dbReference type="AlphaFoldDB" id="A0A143PMV9"/>
<dbReference type="Gene3D" id="3.50.50.60">
    <property type="entry name" value="FAD/NAD(P)-binding domain"/>
    <property type="match status" value="1"/>
</dbReference>
<dbReference type="InterPro" id="IPR052542">
    <property type="entry name" value="Cholesterol_Oxidase"/>
</dbReference>
<keyword evidence="7" id="KW-0443">Lipid metabolism</keyword>
<evidence type="ECO:0000256" key="14">
    <source>
        <dbReference type="ARBA" id="ARBA00049744"/>
    </source>
</evidence>
<dbReference type="GO" id="GO:0008203">
    <property type="term" value="P:cholesterol metabolic process"/>
    <property type="evidence" value="ECO:0007669"/>
    <property type="project" value="UniProtKB-KW"/>
</dbReference>
<protein>
    <recommendedName>
        <fullName evidence="14">Cholesterol oxidase</fullName>
        <ecNumber evidence="13">1.1.3.6</ecNumber>
        <ecNumber evidence="11">5.3.3.1</ecNumber>
    </recommendedName>
    <alternativeName>
        <fullName evidence="15">Cholesterol isomerase</fullName>
    </alternativeName>
</protein>
<evidence type="ECO:0000256" key="12">
    <source>
        <dbReference type="ARBA" id="ARBA00049645"/>
    </source>
</evidence>
<evidence type="ECO:0000256" key="5">
    <source>
        <dbReference type="ARBA" id="ARBA00022827"/>
    </source>
</evidence>
<dbReference type="SUPFAM" id="SSF51905">
    <property type="entry name" value="FAD/NAD(P)-binding domain"/>
    <property type="match status" value="1"/>
</dbReference>
<evidence type="ECO:0000256" key="8">
    <source>
        <dbReference type="ARBA" id="ARBA00023166"/>
    </source>
</evidence>
<comment type="pathway">
    <text evidence="12">Steroid metabolism; cholesterol degradation.</text>
</comment>
<evidence type="ECO:0000259" key="16">
    <source>
        <dbReference type="Pfam" id="PF05199"/>
    </source>
</evidence>
<evidence type="ECO:0000256" key="1">
    <source>
        <dbReference type="ARBA" id="ARBA00001974"/>
    </source>
</evidence>
<evidence type="ECO:0000256" key="4">
    <source>
        <dbReference type="ARBA" id="ARBA00022630"/>
    </source>
</evidence>
<dbReference type="GO" id="GO:0016995">
    <property type="term" value="F:cholesterol oxidase activity"/>
    <property type="evidence" value="ECO:0007669"/>
    <property type="project" value="UniProtKB-EC"/>
</dbReference>
<dbReference type="PANTHER" id="PTHR47470:SF1">
    <property type="entry name" value="FAD-DEPENDENT OXIDOREDUCTASE 2 FAD BINDING DOMAIN-CONTAINING PROTEIN"/>
    <property type="match status" value="1"/>
</dbReference>
<accession>A0A143PMV9</accession>
<evidence type="ECO:0000256" key="11">
    <source>
        <dbReference type="ARBA" id="ARBA00038856"/>
    </source>
</evidence>
<reference evidence="17 18" key="1">
    <citation type="journal article" date="2016" name="Genome Announc.">
        <title>First Complete Genome Sequence of a Subdivision 6 Acidobacterium Strain.</title>
        <authorList>
            <person name="Huang S."/>
            <person name="Vieira S."/>
            <person name="Bunk B."/>
            <person name="Riedel T."/>
            <person name="Sproer C."/>
            <person name="Overmann J."/>
        </authorList>
    </citation>
    <scope>NUCLEOTIDE SEQUENCE [LARGE SCALE GENOMIC DNA]</scope>
    <source>
        <strain evidence="18">DSM 100886 HEG_-6_39</strain>
    </source>
</reference>
<organism evidence="17 18">
    <name type="scientific">Luteitalea pratensis</name>
    <dbReference type="NCBI Taxonomy" id="1855912"/>
    <lineage>
        <taxon>Bacteria</taxon>
        <taxon>Pseudomonadati</taxon>
        <taxon>Acidobacteriota</taxon>
        <taxon>Vicinamibacteria</taxon>
        <taxon>Vicinamibacterales</taxon>
        <taxon>Vicinamibacteraceae</taxon>
        <taxon>Luteitalea</taxon>
    </lineage>
</organism>
<evidence type="ECO:0000256" key="9">
    <source>
        <dbReference type="ARBA" id="ARBA00023221"/>
    </source>
</evidence>
<dbReference type="RefSeq" id="WP_110170892.1">
    <property type="nucleotide sequence ID" value="NZ_CP015136.1"/>
</dbReference>
<dbReference type="InterPro" id="IPR036188">
    <property type="entry name" value="FAD/NAD-bd_sf"/>
</dbReference>
<keyword evidence="5" id="KW-0274">FAD</keyword>
<dbReference type="STRING" id="1855912.LuPra_02327"/>
<evidence type="ECO:0000256" key="13">
    <source>
        <dbReference type="ARBA" id="ARBA00049723"/>
    </source>
</evidence>
<keyword evidence="3" id="KW-0153">Cholesterol metabolism</keyword>
<gene>
    <name evidence="17" type="primary">choA</name>
    <name evidence="17" type="ORF">LuPra_02327</name>
</gene>
<sequence length="526" mass="57666">MSETFDAIVVGSGFGGSVAACRLAEHGLKVLVLERGRRWSPSDYPRKPSDPWFYSVRHPERRHGWLDIRLFKRMIVAQAAGVGGGSLAYSGVALEAHPSCFTHGWPAELSYAELKPYYDIVAQTMNLQTIPDGQLTQRLKLTQAAAEALGHGDRFSKAPLAMSFSPDWHYGLDAPFDRRHSRSFVNAQGQQQGTCIHLGNCDIGCDVKAKNTLDVTYLPLAEQHGCIVRPLHVVRRMEPIDRGYRLVFDRIVGKELVPGTVSADRVFLAGGSLGTTELLLRARDEHATLPKLSRVLGRHWSPNANVLSMATYADAGQVNQSVGPTISSTVDFADGAHGGHRFVIEDDGFPNLLLNALRAATDDDEENESRHVVHDVFEEALRRDGDARGLMLWLGAGVDAGDGELRLDRHVLPPFRRALELRWAVEHSRPVVEAIMAMHRRMTEVTGGRFRVDPGWQNFGRLLTLHPLGGCRMASSVETGVVDHLGQVFGYPGLHVVDGSIVPVPIGRNPSHTIAALAERIAAQVG</sequence>
<dbReference type="GO" id="GO:0004769">
    <property type="term" value="F:steroid Delta-isomerase activity"/>
    <property type="evidence" value="ECO:0007669"/>
    <property type="project" value="UniProtKB-EC"/>
</dbReference>
<evidence type="ECO:0000256" key="10">
    <source>
        <dbReference type="ARBA" id="ARBA00023235"/>
    </source>
</evidence>
<reference evidence="18" key="2">
    <citation type="submission" date="2016-04" db="EMBL/GenBank/DDBJ databases">
        <title>First Complete Genome Sequence of a Subdivision 6 Acidobacterium.</title>
        <authorList>
            <person name="Huang S."/>
            <person name="Vieira S."/>
            <person name="Bunk B."/>
            <person name="Riedel T."/>
            <person name="Sproeer C."/>
            <person name="Overmann J."/>
        </authorList>
    </citation>
    <scope>NUCLEOTIDE SEQUENCE [LARGE SCALE GENOMIC DNA]</scope>
    <source>
        <strain evidence="18">DSM 100886 HEG_-6_39</strain>
    </source>
</reference>
<dbReference type="Proteomes" id="UP000076079">
    <property type="component" value="Chromosome"/>
</dbReference>
<dbReference type="Pfam" id="PF05199">
    <property type="entry name" value="GMC_oxred_C"/>
    <property type="match status" value="1"/>
</dbReference>
<dbReference type="EMBL" id="CP015136">
    <property type="protein sequence ID" value="AMY09114.1"/>
    <property type="molecule type" value="Genomic_DNA"/>
</dbReference>
<evidence type="ECO:0000256" key="7">
    <source>
        <dbReference type="ARBA" id="ARBA00023098"/>
    </source>
</evidence>
<evidence type="ECO:0000313" key="18">
    <source>
        <dbReference type="Proteomes" id="UP000076079"/>
    </source>
</evidence>
<evidence type="ECO:0000256" key="15">
    <source>
        <dbReference type="ARBA" id="ARBA00049778"/>
    </source>
</evidence>
<keyword evidence="18" id="KW-1185">Reference proteome</keyword>
<name>A0A143PMV9_LUTPR</name>
<keyword evidence="10" id="KW-0413">Isomerase</keyword>
<dbReference type="PATRIC" id="fig|1813736.3.peg.2441"/>
<feature type="domain" description="Glucose-methanol-choline oxidoreductase C-terminal" evidence="16">
    <location>
        <begin position="456"/>
        <end position="518"/>
    </location>
</feature>
<evidence type="ECO:0000256" key="3">
    <source>
        <dbReference type="ARBA" id="ARBA00022548"/>
    </source>
</evidence>
<dbReference type="InterPro" id="IPR007867">
    <property type="entry name" value="GMC_OxRtase_C"/>
</dbReference>
<evidence type="ECO:0000313" key="17">
    <source>
        <dbReference type="EMBL" id="AMY09114.1"/>
    </source>
</evidence>
<comment type="similarity">
    <text evidence="2">Belongs to the GMC oxidoreductase family.</text>
</comment>
<dbReference type="OrthoDB" id="9787779at2"/>
<proteinExistence type="inferred from homology"/>
<dbReference type="EC" id="5.3.3.1" evidence="11"/>
<dbReference type="Pfam" id="PF13450">
    <property type="entry name" value="NAD_binding_8"/>
    <property type="match status" value="1"/>
</dbReference>
<keyword evidence="4" id="KW-0285">Flavoprotein</keyword>
<comment type="cofactor">
    <cofactor evidence="1">
        <name>FAD</name>
        <dbReference type="ChEBI" id="CHEBI:57692"/>
    </cofactor>
</comment>
<dbReference type="EC" id="1.1.3.6" evidence="13"/>
<keyword evidence="8" id="KW-1207">Sterol metabolism</keyword>
<evidence type="ECO:0000256" key="6">
    <source>
        <dbReference type="ARBA" id="ARBA00023002"/>
    </source>
</evidence>
<dbReference type="Gene3D" id="3.30.410.10">
    <property type="entry name" value="Cholesterol Oxidase, domain 2"/>
    <property type="match status" value="1"/>
</dbReference>
<evidence type="ECO:0000256" key="2">
    <source>
        <dbReference type="ARBA" id="ARBA00010790"/>
    </source>
</evidence>